<dbReference type="Gene3D" id="1.10.10.630">
    <property type="entry name" value="DnaD domain-like"/>
    <property type="match status" value="1"/>
</dbReference>
<keyword evidence="5" id="KW-1185">Reference proteome</keyword>
<dbReference type="Pfam" id="PF21984">
    <property type="entry name" value="DnaD_N"/>
    <property type="match status" value="1"/>
</dbReference>
<evidence type="ECO:0000259" key="3">
    <source>
        <dbReference type="Pfam" id="PF21984"/>
    </source>
</evidence>
<dbReference type="OrthoDB" id="9770238at2"/>
<dbReference type="RefSeq" id="WP_101176759.1">
    <property type="nucleotide sequence ID" value="NZ_PISE01000016.1"/>
</dbReference>
<feature type="domain" description="DnaB/C C-terminal" evidence="2">
    <location>
        <begin position="132"/>
        <end position="202"/>
    </location>
</feature>
<dbReference type="PANTHER" id="PTHR37293:SF6">
    <property type="entry name" value="DNA REPLICATION PROTEIN DNAD"/>
    <property type="match status" value="1"/>
</dbReference>
<dbReference type="Pfam" id="PF07261">
    <property type="entry name" value="DnaB_2"/>
    <property type="match status" value="1"/>
</dbReference>
<dbReference type="SUPFAM" id="SSF46785">
    <property type="entry name" value="Winged helix' DNA-binding domain"/>
    <property type="match status" value="1"/>
</dbReference>
<dbReference type="NCBIfam" id="TIGR01446">
    <property type="entry name" value="DnaD_dom"/>
    <property type="match status" value="1"/>
</dbReference>
<reference evidence="4 5" key="1">
    <citation type="journal article" date="2003" name="Int. J. Syst. Evol. Microbiol.">
        <title>Bacillus nealsonii sp. nov., isolated from a spacecraft-assembly facility, whose spores are gamma-radiation resistant.</title>
        <authorList>
            <person name="Venkateswaran K."/>
            <person name="Kempf M."/>
            <person name="Chen F."/>
            <person name="Satomi M."/>
            <person name="Nicholson W."/>
            <person name="Kern R."/>
        </authorList>
    </citation>
    <scope>NUCLEOTIDE SEQUENCE [LARGE SCALE GENOMIC DNA]</scope>
    <source>
        <strain evidence="4 5">FO-92</strain>
    </source>
</reference>
<dbReference type="Gene3D" id="1.10.10.10">
    <property type="entry name" value="Winged helix-like DNA-binding domain superfamily/Winged helix DNA-binding domain"/>
    <property type="match status" value="1"/>
</dbReference>
<dbReference type="SUPFAM" id="SSF158499">
    <property type="entry name" value="DnaD domain-like"/>
    <property type="match status" value="1"/>
</dbReference>
<dbReference type="InterPro" id="IPR006343">
    <property type="entry name" value="DnaB/C_C"/>
</dbReference>
<gene>
    <name evidence="4" type="ORF">CWS01_08490</name>
</gene>
<dbReference type="AlphaFoldDB" id="A0A2N0Z3J6"/>
<dbReference type="InterPro" id="IPR053162">
    <property type="entry name" value="DnaD"/>
</dbReference>
<evidence type="ECO:0000313" key="5">
    <source>
        <dbReference type="Proteomes" id="UP000233375"/>
    </source>
</evidence>
<evidence type="ECO:0000256" key="1">
    <source>
        <dbReference type="ARBA" id="ARBA00093462"/>
    </source>
</evidence>
<dbReference type="InterPro" id="IPR034829">
    <property type="entry name" value="DnaD-like_sf"/>
</dbReference>
<comment type="caution">
    <text evidence="4">The sequence shown here is derived from an EMBL/GenBank/DDBJ whole genome shotgun (WGS) entry which is preliminary data.</text>
</comment>
<name>A0A2N0Z3J6_9BACI</name>
<dbReference type="InterPro" id="IPR036388">
    <property type="entry name" value="WH-like_DNA-bd_sf"/>
</dbReference>
<organism evidence="4 5">
    <name type="scientific">Niallia nealsonii</name>
    <dbReference type="NCBI Taxonomy" id="115979"/>
    <lineage>
        <taxon>Bacteria</taxon>
        <taxon>Bacillati</taxon>
        <taxon>Bacillota</taxon>
        <taxon>Bacilli</taxon>
        <taxon>Bacillales</taxon>
        <taxon>Bacillaceae</taxon>
        <taxon>Niallia</taxon>
    </lineage>
</organism>
<evidence type="ECO:0000259" key="2">
    <source>
        <dbReference type="Pfam" id="PF07261"/>
    </source>
</evidence>
<dbReference type="InterPro" id="IPR053843">
    <property type="entry name" value="DnaD_N"/>
</dbReference>
<dbReference type="InterPro" id="IPR036390">
    <property type="entry name" value="WH_DNA-bd_sf"/>
</dbReference>
<dbReference type="EMBL" id="PISE01000016">
    <property type="protein sequence ID" value="PKG24097.1"/>
    <property type="molecule type" value="Genomic_DNA"/>
</dbReference>
<feature type="domain" description="DnaD N-terminal" evidence="3">
    <location>
        <begin position="17"/>
        <end position="111"/>
    </location>
</feature>
<proteinExistence type="inferred from homology"/>
<accession>A0A2N0Z3J6</accession>
<comment type="similarity">
    <text evidence="1">Belongs to the DnaB/DnaD family.</text>
</comment>
<evidence type="ECO:0000313" key="4">
    <source>
        <dbReference type="EMBL" id="PKG24097.1"/>
    </source>
</evidence>
<dbReference type="Proteomes" id="UP000233375">
    <property type="component" value="Unassembled WGS sequence"/>
</dbReference>
<protein>
    <submittedName>
        <fullName evidence="4">DNA replication protein DnaD</fullName>
    </submittedName>
</protein>
<dbReference type="PANTHER" id="PTHR37293">
    <property type="entry name" value="PHAGE REPLICATION PROTEIN-RELATED"/>
    <property type="match status" value="1"/>
</dbReference>
<sequence>MNKTIMLKWLQEGSISIPTALLTHYKTLKLTEQELVLLLHINSFLEKGNEFPTPTELASYMTMDARQCHEMLSQLIKRGFISIMDGNNENGIRFEQYSLEPLWNKLIDLYLFINKQEKAKEAEKAETDLYSCFEIEFGRPLSPFEIETLGMWMDDDQHNPTIIKAALREAVISGKINFRYIDRILFEWKKSGIQTIQQAKNHGKKFRQNQQSTIGKGAESSVDSTVKSVPFYNWLDQ</sequence>